<evidence type="ECO:0000256" key="1">
    <source>
        <dbReference type="SAM" id="MobiDB-lite"/>
    </source>
</evidence>
<dbReference type="EMBL" id="QHKO01000006">
    <property type="protein sequence ID" value="RAL21134.1"/>
    <property type="molecule type" value="Genomic_DNA"/>
</dbReference>
<reference evidence="3 4" key="1">
    <citation type="submission" date="2018-05" db="EMBL/GenBank/DDBJ databases">
        <title>Lujinxingia marina gen. nov. sp. nov., a new facultative anaerobic member of the class Deltaproteobacteria, and proposal of Lujinxingaceae fam. nov.</title>
        <authorList>
            <person name="Li C.-M."/>
        </authorList>
    </citation>
    <scope>NUCLEOTIDE SEQUENCE [LARGE SCALE GENOMIC DNA]</scope>
    <source>
        <strain evidence="3 4">B210</strain>
    </source>
</reference>
<proteinExistence type="predicted"/>
<dbReference type="RefSeq" id="WP_111730422.1">
    <property type="nucleotide sequence ID" value="NZ_QHKO01000006.1"/>
</dbReference>
<dbReference type="AlphaFoldDB" id="A0A328C413"/>
<protein>
    <submittedName>
        <fullName evidence="3">Uncharacterized protein</fullName>
    </submittedName>
</protein>
<keyword evidence="2" id="KW-0472">Membrane</keyword>
<keyword evidence="4" id="KW-1185">Reference proteome</keyword>
<name>A0A328C413_9DELT</name>
<gene>
    <name evidence="3" type="ORF">DL240_13450</name>
</gene>
<feature type="transmembrane region" description="Helical" evidence="2">
    <location>
        <begin position="31"/>
        <end position="47"/>
    </location>
</feature>
<sequence length="266" mass="30525">MALKILIPALIVTTLAFILVKTDLGFDELELITGLALPILLMVAAYYDRLDRQRTERAWRACARELDLTLQSSARAKARLRGSYAGYQVVLSSRMEKIRRGRSNDPEYFMAVETRLHDLWRDEGRIQKRDRLQIYEDRPQKPKTRSFAAEVRLSGSRSEPVHALLQRDDVQNALFEMSRSANDLRILAGRLYVERHQTPMHPDELRDFLQEVIQLAKLLDARARALDEQSATTLDDATREATETTETTETTEARPHTDEAPAPGHW</sequence>
<organism evidence="3 4">
    <name type="scientific">Lujinxingia litoralis</name>
    <dbReference type="NCBI Taxonomy" id="2211119"/>
    <lineage>
        <taxon>Bacteria</taxon>
        <taxon>Deltaproteobacteria</taxon>
        <taxon>Bradymonadales</taxon>
        <taxon>Lujinxingiaceae</taxon>
        <taxon>Lujinxingia</taxon>
    </lineage>
</organism>
<feature type="region of interest" description="Disordered" evidence="1">
    <location>
        <begin position="227"/>
        <end position="266"/>
    </location>
</feature>
<evidence type="ECO:0000256" key="2">
    <source>
        <dbReference type="SAM" id="Phobius"/>
    </source>
</evidence>
<dbReference type="Proteomes" id="UP000249169">
    <property type="component" value="Unassembled WGS sequence"/>
</dbReference>
<evidence type="ECO:0000313" key="3">
    <source>
        <dbReference type="EMBL" id="RAL21134.1"/>
    </source>
</evidence>
<evidence type="ECO:0000313" key="4">
    <source>
        <dbReference type="Proteomes" id="UP000249169"/>
    </source>
</evidence>
<keyword evidence="2" id="KW-0812">Transmembrane</keyword>
<keyword evidence="2" id="KW-1133">Transmembrane helix</keyword>
<accession>A0A328C413</accession>
<comment type="caution">
    <text evidence="3">The sequence shown here is derived from an EMBL/GenBank/DDBJ whole genome shotgun (WGS) entry which is preliminary data.</text>
</comment>